<evidence type="ECO:0000259" key="3">
    <source>
        <dbReference type="Pfam" id="PF00266"/>
    </source>
</evidence>
<dbReference type="RefSeq" id="WP_377910476.1">
    <property type="nucleotide sequence ID" value="NZ_JBHSGK010000020.1"/>
</dbReference>
<feature type="domain" description="Aminotransferase class V" evidence="3">
    <location>
        <begin position="2"/>
        <end position="354"/>
    </location>
</feature>
<dbReference type="Gene3D" id="1.10.260.50">
    <property type="match status" value="1"/>
</dbReference>
<dbReference type="InterPro" id="IPR015421">
    <property type="entry name" value="PyrdxlP-dep_Trfase_major"/>
</dbReference>
<gene>
    <name evidence="4" type="ORF">ACFO4L_15000</name>
</gene>
<evidence type="ECO:0000256" key="1">
    <source>
        <dbReference type="ARBA" id="ARBA00001933"/>
    </source>
</evidence>
<dbReference type="PIRSF" id="PIRSF005572">
    <property type="entry name" value="NifS"/>
    <property type="match status" value="1"/>
</dbReference>
<dbReference type="PANTHER" id="PTHR11601">
    <property type="entry name" value="CYSTEINE DESULFURYLASE FAMILY MEMBER"/>
    <property type="match status" value="1"/>
</dbReference>
<keyword evidence="2" id="KW-0663">Pyridoxal phosphate</keyword>
<dbReference type="InterPro" id="IPR000192">
    <property type="entry name" value="Aminotrans_V_dom"/>
</dbReference>
<dbReference type="PANTHER" id="PTHR11601:SF36">
    <property type="entry name" value="CYSTEINE DESULFURASE NIFS-RELATED"/>
    <property type="match status" value="1"/>
</dbReference>
<dbReference type="Proteomes" id="UP001595896">
    <property type="component" value="Unassembled WGS sequence"/>
</dbReference>
<sequence length="379" mass="41156">MIYLDHAAGSPMHPTVIDTWCRAQNEFAANPSSLHEPGTRTARLLELARKETAARLDAETEQLYFTAGGSEANQLALGSLLQGKDPKHVVTTTIEHPSAASFFGRLERNGTEVTRLVPDRSGVLTSEQLTRVLRPDTALISIQLVNSETGIMQPVSALKQAAGDTPFHTDAVQAFGKLPLSLNKLGVEAASVSAHKLGGPKHMGAVYLKDRMCWKEVWPNTTQEHGFRPGTVDVPGTAAFAAAVQALPDLRVASREALEKRRLFIRALRPAGAEVDEAPQQSPYIIGIRVPGVSGQYLLALLDRKGIYVSTGTACTQGETDASMMMQALHPDSHAERSRFLRISFTHTTTPEELIQAAEAICDIVEAVRRNEHVSKSTR</sequence>
<dbReference type="InterPro" id="IPR015424">
    <property type="entry name" value="PyrdxlP-dep_Trfase"/>
</dbReference>
<dbReference type="InterPro" id="IPR016454">
    <property type="entry name" value="Cysteine_dSase"/>
</dbReference>
<reference evidence="5" key="1">
    <citation type="journal article" date="2019" name="Int. J. Syst. Evol. Microbiol.">
        <title>The Global Catalogue of Microorganisms (GCM) 10K type strain sequencing project: providing services to taxonomists for standard genome sequencing and annotation.</title>
        <authorList>
            <consortium name="The Broad Institute Genomics Platform"/>
            <consortium name="The Broad Institute Genome Sequencing Center for Infectious Disease"/>
            <person name="Wu L."/>
            <person name="Ma J."/>
        </authorList>
    </citation>
    <scope>NUCLEOTIDE SEQUENCE [LARGE SCALE GENOMIC DNA]</scope>
    <source>
        <strain evidence="5">JCM 12165</strain>
    </source>
</reference>
<dbReference type="Pfam" id="PF00266">
    <property type="entry name" value="Aminotran_5"/>
    <property type="match status" value="1"/>
</dbReference>
<evidence type="ECO:0000313" key="4">
    <source>
        <dbReference type="EMBL" id="MFC4737886.1"/>
    </source>
</evidence>
<evidence type="ECO:0000313" key="5">
    <source>
        <dbReference type="Proteomes" id="UP001595896"/>
    </source>
</evidence>
<dbReference type="InterPro" id="IPR015422">
    <property type="entry name" value="PyrdxlP-dep_Trfase_small"/>
</dbReference>
<name>A0ABV9NYB9_9BACI</name>
<evidence type="ECO:0000256" key="2">
    <source>
        <dbReference type="ARBA" id="ARBA00022898"/>
    </source>
</evidence>
<accession>A0ABV9NYB9</accession>
<organism evidence="4 5">
    <name type="scientific">Bacillus daqingensis</name>
    <dbReference type="NCBI Taxonomy" id="872396"/>
    <lineage>
        <taxon>Bacteria</taxon>
        <taxon>Bacillati</taxon>
        <taxon>Bacillota</taxon>
        <taxon>Bacilli</taxon>
        <taxon>Bacillales</taxon>
        <taxon>Bacillaceae</taxon>
        <taxon>Bacillus</taxon>
    </lineage>
</organism>
<dbReference type="EMBL" id="JBHSGK010000020">
    <property type="protein sequence ID" value="MFC4737886.1"/>
    <property type="molecule type" value="Genomic_DNA"/>
</dbReference>
<proteinExistence type="predicted"/>
<dbReference type="NCBIfam" id="NF002806">
    <property type="entry name" value="PRK02948.1"/>
    <property type="match status" value="1"/>
</dbReference>
<keyword evidence="5" id="KW-1185">Reference proteome</keyword>
<dbReference type="Gene3D" id="3.90.1150.10">
    <property type="entry name" value="Aspartate Aminotransferase, domain 1"/>
    <property type="match status" value="1"/>
</dbReference>
<comment type="caution">
    <text evidence="4">The sequence shown here is derived from an EMBL/GenBank/DDBJ whole genome shotgun (WGS) entry which is preliminary data.</text>
</comment>
<comment type="cofactor">
    <cofactor evidence="1">
        <name>pyridoxal 5'-phosphate</name>
        <dbReference type="ChEBI" id="CHEBI:597326"/>
    </cofactor>
</comment>
<dbReference type="Gene3D" id="3.40.640.10">
    <property type="entry name" value="Type I PLP-dependent aspartate aminotransferase-like (Major domain)"/>
    <property type="match status" value="1"/>
</dbReference>
<protein>
    <submittedName>
        <fullName evidence="4">Cysteine desulfurase family protein</fullName>
    </submittedName>
</protein>
<dbReference type="SUPFAM" id="SSF53383">
    <property type="entry name" value="PLP-dependent transferases"/>
    <property type="match status" value="1"/>
</dbReference>